<keyword evidence="2" id="KW-1185">Reference proteome</keyword>
<accession>A0ABX3SVZ5</accession>
<proteinExistence type="predicted"/>
<name>A0ABX3SVZ5_MYCMA</name>
<organism evidence="1 2">
    <name type="scientific">Mycobacterium malmoense</name>
    <dbReference type="NCBI Taxonomy" id="1780"/>
    <lineage>
        <taxon>Bacteria</taxon>
        <taxon>Bacillati</taxon>
        <taxon>Actinomycetota</taxon>
        <taxon>Actinomycetes</taxon>
        <taxon>Mycobacteriales</taxon>
        <taxon>Mycobacteriaceae</taxon>
        <taxon>Mycobacterium</taxon>
    </lineage>
</organism>
<evidence type="ECO:0000313" key="2">
    <source>
        <dbReference type="Proteomes" id="UP000243140"/>
    </source>
</evidence>
<dbReference type="Proteomes" id="UP000243140">
    <property type="component" value="Unassembled WGS sequence"/>
</dbReference>
<evidence type="ECO:0000313" key="1">
    <source>
        <dbReference type="EMBL" id="ORA84561.1"/>
    </source>
</evidence>
<sequence length="365" mass="37506">MASDLQRSTVTIQHRAVTLADDVVNPLRTWIDILPTALTQLLGIFGKGVMVPIPYTWTETPFPVAQQLAANGLQYATEYVESFQGAAANGVAFFTGTGGAAYSFPELLQGASADFASGNITGAFADLYSALYYGPLYEMGLPLFGILHIPTYMMANLSAATDYLVNPGVTDIFLAGPLSLPQDAWTALGDGLQGVYDSWTAGDPLGVLTNLLNIPGAMTNAVVNGIQSPGIEGLYQGLLSYPQSSLIGEFVNILFPGLANAIVAPNAQNIVAGGSLRAALDGFLHVLLHGWPSLTGAGEAAASVASVTDFATAASAAALPAGLPGIAPSIAADLSSIGPSVVADLASRLPVEFGTLAANVLTSLF</sequence>
<reference evidence="1 2" key="1">
    <citation type="submission" date="2017-02" db="EMBL/GenBank/DDBJ databases">
        <title>The new phylogeny of genus Mycobacterium.</title>
        <authorList>
            <person name="Tortoli E."/>
            <person name="Trovato A."/>
            <person name="Cirillo D.M."/>
        </authorList>
    </citation>
    <scope>NUCLEOTIDE SEQUENCE [LARGE SCALE GENOMIC DNA]</scope>
    <source>
        <strain evidence="1 2">IP1130001</strain>
    </source>
</reference>
<dbReference type="EMBL" id="MVHV01000004">
    <property type="protein sequence ID" value="ORA84561.1"/>
    <property type="molecule type" value="Genomic_DNA"/>
</dbReference>
<gene>
    <name evidence="1" type="ORF">BST29_06105</name>
</gene>
<protein>
    <recommendedName>
        <fullName evidence="3">PE-PPE domain-containing protein</fullName>
    </recommendedName>
</protein>
<comment type="caution">
    <text evidence="1">The sequence shown here is derived from an EMBL/GenBank/DDBJ whole genome shotgun (WGS) entry which is preliminary data.</text>
</comment>
<evidence type="ECO:0008006" key="3">
    <source>
        <dbReference type="Google" id="ProtNLM"/>
    </source>
</evidence>